<protein>
    <recommendedName>
        <fullName evidence="3">HECT-type E3 ubiquitin transferase</fullName>
        <ecNumber evidence="3">2.3.2.26</ecNumber>
    </recommendedName>
</protein>
<dbReference type="GO" id="GO:0061630">
    <property type="term" value="F:ubiquitin protein ligase activity"/>
    <property type="evidence" value="ECO:0007669"/>
    <property type="project" value="UniProtKB-EC"/>
</dbReference>
<dbReference type="STRING" id="1754190.A0A1Y2ANV8"/>
<feature type="domain" description="HECT" evidence="7">
    <location>
        <begin position="751"/>
        <end position="1084"/>
    </location>
</feature>
<dbReference type="AlphaFoldDB" id="A0A1Y2ANV8"/>
<gene>
    <name evidence="8" type="ORF">LY90DRAFT_675254</name>
</gene>
<dbReference type="EMBL" id="MCOG01000224">
    <property type="protein sequence ID" value="ORY24249.1"/>
    <property type="molecule type" value="Genomic_DNA"/>
</dbReference>
<dbReference type="InterPro" id="IPR000569">
    <property type="entry name" value="HECT_dom"/>
</dbReference>
<dbReference type="OrthoDB" id="8068875at2759"/>
<keyword evidence="5 6" id="KW-0833">Ubl conjugation pathway</keyword>
<name>A0A1Y2ANV8_9FUNG</name>
<dbReference type="PANTHER" id="PTHR45700">
    <property type="entry name" value="UBIQUITIN-PROTEIN LIGASE E3C"/>
    <property type="match status" value="1"/>
</dbReference>
<dbReference type="FunFam" id="3.30.2160.10:FF:000002">
    <property type="entry name" value="Putative Ubiquitin-protein ligase E3C"/>
    <property type="match status" value="1"/>
</dbReference>
<evidence type="ECO:0000256" key="4">
    <source>
        <dbReference type="ARBA" id="ARBA00022679"/>
    </source>
</evidence>
<comment type="pathway">
    <text evidence="2">Protein modification; protein ubiquitination.</text>
</comment>
<keyword evidence="4" id="KW-0808">Transferase</keyword>
<reference evidence="8 9" key="1">
    <citation type="submission" date="2016-08" db="EMBL/GenBank/DDBJ databases">
        <title>A Parts List for Fungal Cellulosomes Revealed by Comparative Genomics.</title>
        <authorList>
            <consortium name="DOE Joint Genome Institute"/>
            <person name="Haitjema C.H."/>
            <person name="Gilmore S.P."/>
            <person name="Henske J.K."/>
            <person name="Solomon K.V."/>
            <person name="De Groot R."/>
            <person name="Kuo A."/>
            <person name="Mondo S.J."/>
            <person name="Salamov A.A."/>
            <person name="Labutti K."/>
            <person name="Zhao Z."/>
            <person name="Chiniquy J."/>
            <person name="Barry K."/>
            <person name="Brewer H.M."/>
            <person name="Purvine S.O."/>
            <person name="Wright A.T."/>
            <person name="Boxma B."/>
            <person name="Van Alen T."/>
            <person name="Hackstein J.H."/>
            <person name="Baker S.E."/>
            <person name="Grigoriev I.V."/>
            <person name="O'Malley M.A."/>
        </authorList>
    </citation>
    <scope>NUCLEOTIDE SEQUENCE [LARGE SCALE GENOMIC DNA]</scope>
    <source>
        <strain evidence="8 9">G1</strain>
    </source>
</reference>
<evidence type="ECO:0000256" key="2">
    <source>
        <dbReference type="ARBA" id="ARBA00004906"/>
    </source>
</evidence>
<dbReference type="Gene3D" id="3.30.2410.10">
    <property type="entry name" value="Hect, E3 ligase catalytic domain"/>
    <property type="match status" value="1"/>
</dbReference>
<dbReference type="GO" id="GO:0006511">
    <property type="term" value="P:ubiquitin-dependent protein catabolic process"/>
    <property type="evidence" value="ECO:0007669"/>
    <property type="project" value="TreeGrafter"/>
</dbReference>
<comment type="caution">
    <text evidence="8">The sequence shown here is derived from an EMBL/GenBank/DDBJ whole genome shotgun (WGS) entry which is preliminary data.</text>
</comment>
<dbReference type="Gene3D" id="3.30.2160.10">
    <property type="entry name" value="Hect, E3 ligase catalytic domain"/>
    <property type="match status" value="1"/>
</dbReference>
<dbReference type="Pfam" id="PF00632">
    <property type="entry name" value="HECT"/>
    <property type="match status" value="1"/>
</dbReference>
<dbReference type="FunFam" id="3.30.2410.10:FF:000017">
    <property type="entry name" value="E3 ubiquitin-protein ligase UPL7"/>
    <property type="match status" value="1"/>
</dbReference>
<proteinExistence type="predicted"/>
<dbReference type="GO" id="GO:0000209">
    <property type="term" value="P:protein polyubiquitination"/>
    <property type="evidence" value="ECO:0007669"/>
    <property type="project" value="InterPro"/>
</dbReference>
<dbReference type="PANTHER" id="PTHR45700:SF2">
    <property type="entry name" value="UBIQUITIN-PROTEIN LIGASE E3C"/>
    <property type="match status" value="1"/>
</dbReference>
<evidence type="ECO:0000313" key="9">
    <source>
        <dbReference type="Proteomes" id="UP000193920"/>
    </source>
</evidence>
<organism evidence="8 9">
    <name type="scientific">Neocallimastix californiae</name>
    <dbReference type="NCBI Taxonomy" id="1754190"/>
    <lineage>
        <taxon>Eukaryota</taxon>
        <taxon>Fungi</taxon>
        <taxon>Fungi incertae sedis</taxon>
        <taxon>Chytridiomycota</taxon>
        <taxon>Chytridiomycota incertae sedis</taxon>
        <taxon>Neocallimastigomycetes</taxon>
        <taxon>Neocallimastigales</taxon>
        <taxon>Neocallimastigaceae</taxon>
        <taxon>Neocallimastix</taxon>
    </lineage>
</organism>
<feature type="active site" description="Glycyl thioester intermediate" evidence="6">
    <location>
        <position position="1052"/>
    </location>
</feature>
<evidence type="ECO:0000256" key="3">
    <source>
        <dbReference type="ARBA" id="ARBA00012485"/>
    </source>
</evidence>
<sequence>MYGFEFGAYKTRKINLGGKTNQQDKKSLLKNTLAERKIRQENKLKNKSATKIQAFWRGRKEYEELKRSLRKEWKKECKEILNNPESCDIENVIGIMRKFLMFYKTNSRTEDLEFMCKTLLTKKNVEIILLPLSDDDFIEDSINQLRMFIPYCIQSIPYCEKSEKQKLFFSIIKILMTINIQPKNVIYTYEKDNIHKNILNIILNAGLFNMINTLYYNISFDNDDNKIKQELKKLDLFNYSVFFLEMRNKLDINKLYKSFIVDIFTIPALPNRFDIKGLINFASHLPFIPLLEYINTNLEDIVNYIETEANIYPNNNLLVNLLSNIVAFGRSLILKGTNSFAVLYITVINKILDKIPSRYFILDDQKNLLFNHIESDDSSDEDESDDENAMDIKEKEEDFILDQSVMKWITYLWNDQDIQALYSKIVDVNTNNANNEIISEEVHLFCKLYLSLILKIPTYSNEILSILLYTKNIGLLSKLWEFTSTSTLVNEIISQTPITKLISNENYSTQWCILSLFCKMLNRQLLTMGDDEFFSEQNTLNINNIIKISILVRNISYMIYMNYDSLNDDMMIQNSNISIANMKSIYPQLLRQLYTRDSRKKFTKDNIWIMISENEQDSLIRMVLNEENSINNNEENTQSNSNNEFRSMFSGGIFSNDQNFLFNQNSNDSISSTTDSVKDNFYKQRILILKHIPFVIPFEVRVNMFRAMIDQDKMNRAGPFEWVNPVARATIRRDRIFEDGYAQLNNLGRSLRQKIQISFINEQGLPEAGIDGGGVFKEFLTSITHQAFDMDYGLFLSTSNQCLYPNPHSYARQSERLKYYEFLGRILGKALYEGILVDVFFASFFLSKWLGRISYLDDLPSLDENLYKGLLFIKNYQGNIEDLSLTFAIDDEQFGKAESVDLIANGSSIPVTDVNKIQYIYHMANYKLNTQINPQCKAFFRGLCDLIEPRWLQMFNQQELQTLISGSNDASVDILDLKMNTEYSGVYDENHPTIKLFWQVVNDLTEEQKRKLIKFVTSCPRPPLLGFKTLQPKFAIRDSGNDQERLPTSSTCINLLKLPVYRSYAVMKSKLIYSISSDAGFELS</sequence>
<dbReference type="EC" id="2.3.2.26" evidence="3"/>
<dbReference type="Gene3D" id="3.90.1750.10">
    <property type="entry name" value="Hect, E3 ligase catalytic domains"/>
    <property type="match status" value="1"/>
</dbReference>
<dbReference type="CDD" id="cd23767">
    <property type="entry name" value="IQCD"/>
    <property type="match status" value="1"/>
</dbReference>
<dbReference type="SUPFAM" id="SSF56204">
    <property type="entry name" value="Hect, E3 ligase catalytic domain"/>
    <property type="match status" value="1"/>
</dbReference>
<dbReference type="CDD" id="cd00078">
    <property type="entry name" value="HECTc"/>
    <property type="match status" value="1"/>
</dbReference>
<dbReference type="PROSITE" id="PS50237">
    <property type="entry name" value="HECT"/>
    <property type="match status" value="1"/>
</dbReference>
<dbReference type="SMART" id="SM00119">
    <property type="entry name" value="HECTc"/>
    <property type="match status" value="1"/>
</dbReference>
<evidence type="ECO:0000256" key="5">
    <source>
        <dbReference type="ARBA" id="ARBA00022786"/>
    </source>
</evidence>
<dbReference type="InterPro" id="IPR035983">
    <property type="entry name" value="Hect_E3_ubiquitin_ligase"/>
</dbReference>
<evidence type="ECO:0000259" key="7">
    <source>
        <dbReference type="PROSITE" id="PS50237"/>
    </source>
</evidence>
<evidence type="ECO:0000256" key="1">
    <source>
        <dbReference type="ARBA" id="ARBA00000885"/>
    </source>
</evidence>
<evidence type="ECO:0000313" key="8">
    <source>
        <dbReference type="EMBL" id="ORY24249.1"/>
    </source>
</evidence>
<keyword evidence="9" id="KW-1185">Reference proteome</keyword>
<evidence type="ECO:0000256" key="6">
    <source>
        <dbReference type="PROSITE-ProRule" id="PRU00104"/>
    </source>
</evidence>
<dbReference type="InterPro" id="IPR044611">
    <property type="entry name" value="E3A/B/C-like"/>
</dbReference>
<comment type="catalytic activity">
    <reaction evidence="1">
        <text>S-ubiquitinyl-[E2 ubiquitin-conjugating enzyme]-L-cysteine + [acceptor protein]-L-lysine = [E2 ubiquitin-conjugating enzyme]-L-cysteine + N(6)-ubiquitinyl-[acceptor protein]-L-lysine.</text>
        <dbReference type="EC" id="2.3.2.26"/>
    </reaction>
</comment>
<accession>A0A1Y2ANV8</accession>
<dbReference type="PROSITE" id="PS50096">
    <property type="entry name" value="IQ"/>
    <property type="match status" value="1"/>
</dbReference>
<dbReference type="Proteomes" id="UP000193920">
    <property type="component" value="Unassembled WGS sequence"/>
</dbReference>